<dbReference type="GeneID" id="20086726"/>
<evidence type="ECO:0000256" key="2">
    <source>
        <dbReference type="ARBA" id="ARBA00022729"/>
    </source>
</evidence>
<dbReference type="InterPro" id="IPR043504">
    <property type="entry name" value="Peptidase_S1_PA_chymotrypsin"/>
</dbReference>
<dbReference type="InterPro" id="IPR001254">
    <property type="entry name" value="Trypsin_dom"/>
</dbReference>
<evidence type="ECO:0000256" key="7">
    <source>
        <dbReference type="SAM" id="SignalP"/>
    </source>
</evidence>
<feature type="chain" id="PRO_5001534984" description="Peptidase S1 domain-containing protein" evidence="7">
    <location>
        <begin position="17"/>
        <end position="277"/>
    </location>
</feature>
<sequence>MKVAIALCAVVATAAALPEIVGGVETAKGKHSYVVGLRTSADDRNKCGGSLIAPNVVLTAAHCTDNGLDYVSIGSHYLSGTSDGEQIKVKENIIHTKYNSTTESYDFAILILERDSKFSPVEVSFDNVVAGTPTIVRGWGYTRFHGEQSNVLLEVGVDTISDELCTKWLSRYVVDESMVCAGGEGGADACKGDSGGPMTVEINGTEILVGLSSWGIQCARKELPGVYGRISMARDFIEPHLMHSPATSPKLTGRISMARVSKESHLKHSPEMSPKFC</sequence>
<dbReference type="STRING" id="157072.A0A024TVG8"/>
<dbReference type="InterPro" id="IPR033116">
    <property type="entry name" value="TRYPSIN_SER"/>
</dbReference>
<dbReference type="CDD" id="cd00190">
    <property type="entry name" value="Tryp_SPc"/>
    <property type="match status" value="1"/>
</dbReference>
<dbReference type="PRINTS" id="PR00722">
    <property type="entry name" value="CHYMOTRYPSIN"/>
</dbReference>
<proteinExistence type="inferred from homology"/>
<comment type="similarity">
    <text evidence="1">Belongs to the peptidase S1 family.</text>
</comment>
<dbReference type="InterPro" id="IPR050430">
    <property type="entry name" value="Peptidase_S1"/>
</dbReference>
<dbReference type="PROSITE" id="PS50240">
    <property type="entry name" value="TRYPSIN_DOM"/>
    <property type="match status" value="1"/>
</dbReference>
<evidence type="ECO:0000259" key="8">
    <source>
        <dbReference type="PROSITE" id="PS50240"/>
    </source>
</evidence>
<keyword evidence="2 7" id="KW-0732">Signal</keyword>
<reference evidence="9" key="1">
    <citation type="submission" date="2013-12" db="EMBL/GenBank/DDBJ databases">
        <title>The Genome Sequence of Aphanomyces invadans NJM9701.</title>
        <authorList>
            <consortium name="The Broad Institute Genomics Platform"/>
            <person name="Russ C."/>
            <person name="Tyler B."/>
            <person name="van West P."/>
            <person name="Dieguez-Uribeondo J."/>
            <person name="Young S.K."/>
            <person name="Zeng Q."/>
            <person name="Gargeya S."/>
            <person name="Fitzgerald M."/>
            <person name="Abouelleil A."/>
            <person name="Alvarado L."/>
            <person name="Chapman S.B."/>
            <person name="Gainer-Dewar J."/>
            <person name="Goldberg J."/>
            <person name="Griggs A."/>
            <person name="Gujja S."/>
            <person name="Hansen M."/>
            <person name="Howarth C."/>
            <person name="Imamovic A."/>
            <person name="Ireland A."/>
            <person name="Larimer J."/>
            <person name="McCowan C."/>
            <person name="Murphy C."/>
            <person name="Pearson M."/>
            <person name="Poon T.W."/>
            <person name="Priest M."/>
            <person name="Roberts A."/>
            <person name="Saif S."/>
            <person name="Shea T."/>
            <person name="Sykes S."/>
            <person name="Wortman J."/>
            <person name="Nusbaum C."/>
            <person name="Birren B."/>
        </authorList>
    </citation>
    <scope>NUCLEOTIDE SEQUENCE [LARGE SCALE GENOMIC DNA]</scope>
    <source>
        <strain evidence="9">NJM9701</strain>
    </source>
</reference>
<keyword evidence="6" id="KW-0378">Hydrolase</keyword>
<dbReference type="SUPFAM" id="SSF50494">
    <property type="entry name" value="Trypsin-like serine proteases"/>
    <property type="match status" value="1"/>
</dbReference>
<keyword evidence="4" id="KW-1015">Disulfide bond</keyword>
<dbReference type="PROSITE" id="PS00134">
    <property type="entry name" value="TRYPSIN_HIS"/>
    <property type="match status" value="1"/>
</dbReference>
<organism evidence="9">
    <name type="scientific">Aphanomyces invadans</name>
    <dbReference type="NCBI Taxonomy" id="157072"/>
    <lineage>
        <taxon>Eukaryota</taxon>
        <taxon>Sar</taxon>
        <taxon>Stramenopiles</taxon>
        <taxon>Oomycota</taxon>
        <taxon>Saprolegniomycetes</taxon>
        <taxon>Saprolegniales</taxon>
        <taxon>Verrucalvaceae</taxon>
        <taxon>Aphanomyces</taxon>
    </lineage>
</organism>
<evidence type="ECO:0000256" key="4">
    <source>
        <dbReference type="ARBA" id="ARBA00023157"/>
    </source>
</evidence>
<dbReference type="GO" id="GO:0006508">
    <property type="term" value="P:proteolysis"/>
    <property type="evidence" value="ECO:0007669"/>
    <property type="project" value="UniProtKB-KW"/>
</dbReference>
<feature type="signal peptide" evidence="7">
    <location>
        <begin position="1"/>
        <end position="16"/>
    </location>
</feature>
<keyword evidence="5" id="KW-0325">Glycoprotein</keyword>
<keyword evidence="6" id="KW-0720">Serine protease</keyword>
<dbReference type="PROSITE" id="PS00135">
    <property type="entry name" value="TRYPSIN_SER"/>
    <property type="match status" value="1"/>
</dbReference>
<feature type="domain" description="Peptidase S1" evidence="8">
    <location>
        <begin position="20"/>
        <end position="242"/>
    </location>
</feature>
<evidence type="ECO:0000256" key="6">
    <source>
        <dbReference type="RuleBase" id="RU363034"/>
    </source>
</evidence>
<keyword evidence="6" id="KW-0645">Protease</keyword>
<evidence type="ECO:0000256" key="5">
    <source>
        <dbReference type="ARBA" id="ARBA00023180"/>
    </source>
</evidence>
<dbReference type="PANTHER" id="PTHR24276">
    <property type="entry name" value="POLYSERASE-RELATED"/>
    <property type="match status" value="1"/>
</dbReference>
<accession>A0A024TVG8</accession>
<evidence type="ECO:0000313" key="9">
    <source>
        <dbReference type="EMBL" id="ETV97337.1"/>
    </source>
</evidence>
<dbReference type="VEuPathDB" id="FungiDB:H310_09676"/>
<dbReference type="Gene3D" id="2.40.10.10">
    <property type="entry name" value="Trypsin-like serine proteases"/>
    <property type="match status" value="1"/>
</dbReference>
<dbReference type="Pfam" id="PF00089">
    <property type="entry name" value="Trypsin"/>
    <property type="match status" value="1"/>
</dbReference>
<evidence type="ECO:0000256" key="1">
    <source>
        <dbReference type="ARBA" id="ARBA00007664"/>
    </source>
</evidence>
<dbReference type="SMART" id="SM00020">
    <property type="entry name" value="Tryp_SPc"/>
    <property type="match status" value="1"/>
</dbReference>
<dbReference type="OrthoDB" id="70562at2759"/>
<dbReference type="GO" id="GO:0004252">
    <property type="term" value="F:serine-type endopeptidase activity"/>
    <property type="evidence" value="ECO:0007669"/>
    <property type="project" value="InterPro"/>
</dbReference>
<dbReference type="PANTHER" id="PTHR24276:SF98">
    <property type="entry name" value="FI18310P1-RELATED"/>
    <property type="match status" value="1"/>
</dbReference>
<name>A0A024TVG8_9STRA</name>
<dbReference type="EMBL" id="KI913973">
    <property type="protein sequence ID" value="ETV97337.1"/>
    <property type="molecule type" value="Genomic_DNA"/>
</dbReference>
<dbReference type="InterPro" id="IPR001314">
    <property type="entry name" value="Peptidase_S1A"/>
</dbReference>
<dbReference type="eggNOG" id="KOG3627">
    <property type="taxonomic scope" value="Eukaryota"/>
</dbReference>
<evidence type="ECO:0000256" key="3">
    <source>
        <dbReference type="ARBA" id="ARBA00023026"/>
    </source>
</evidence>
<dbReference type="RefSeq" id="XP_008874045.1">
    <property type="nucleotide sequence ID" value="XM_008875823.1"/>
</dbReference>
<dbReference type="AlphaFoldDB" id="A0A024TVG8"/>
<dbReference type="InterPro" id="IPR018114">
    <property type="entry name" value="TRYPSIN_HIS"/>
</dbReference>
<dbReference type="FunFam" id="2.40.10.10:FF:000002">
    <property type="entry name" value="Transmembrane protease serine"/>
    <property type="match status" value="1"/>
</dbReference>
<gene>
    <name evidence="9" type="ORF">H310_09676</name>
</gene>
<protein>
    <recommendedName>
        <fullName evidence="8">Peptidase S1 domain-containing protein</fullName>
    </recommendedName>
</protein>
<dbReference type="InterPro" id="IPR009003">
    <property type="entry name" value="Peptidase_S1_PA"/>
</dbReference>
<keyword evidence="3" id="KW-0843">Virulence</keyword>